<dbReference type="GO" id="GO:0046872">
    <property type="term" value="F:metal ion binding"/>
    <property type="evidence" value="ECO:0007669"/>
    <property type="project" value="UniProtKB-KW"/>
</dbReference>
<evidence type="ECO:0000256" key="4">
    <source>
        <dbReference type="ARBA" id="ARBA00023004"/>
    </source>
</evidence>
<evidence type="ECO:0000256" key="1">
    <source>
        <dbReference type="ARBA" id="ARBA00022485"/>
    </source>
</evidence>
<feature type="domain" description="SLH" evidence="6">
    <location>
        <begin position="587"/>
        <end position="651"/>
    </location>
</feature>
<dbReference type="PANTHER" id="PTHR43498:SF1">
    <property type="entry name" value="COB--COM HETERODISULFIDE REDUCTASE IRON-SULFUR SUBUNIT A"/>
    <property type="match status" value="1"/>
</dbReference>
<comment type="caution">
    <text evidence="7">The sequence shown here is derived from an EMBL/GenBank/DDBJ whole genome shotgun (WGS) entry which is preliminary data.</text>
</comment>
<protein>
    <submittedName>
        <fullName evidence="7">FAD dependent oxidoreductase</fullName>
    </submittedName>
</protein>
<dbReference type="Pfam" id="PF12831">
    <property type="entry name" value="FAD_oxidored"/>
    <property type="match status" value="1"/>
</dbReference>
<dbReference type="InterPro" id="IPR036188">
    <property type="entry name" value="FAD/NAD-bd_sf"/>
</dbReference>
<dbReference type="OrthoDB" id="615715at2"/>
<dbReference type="PROSITE" id="PS51272">
    <property type="entry name" value="SLH"/>
    <property type="match status" value="1"/>
</dbReference>
<keyword evidence="4" id="KW-0408">Iron</keyword>
<evidence type="ECO:0000313" key="7">
    <source>
        <dbReference type="EMBL" id="RBP39638.1"/>
    </source>
</evidence>
<keyword evidence="2" id="KW-0479">Metal-binding</keyword>
<sequence>MSAKALHTDAYSSAPFNIMRSLVLLLTVFVCWSMLPAQTSAATLNIEADLLIVGGNESACAAAVQAARLGVKRIVLVNDIDWLGGEFSAEGVGCLDEWTLVKGRHANFPRSGLFSEVVQRIRAHNSAKYGLASPGNAFCGTETIEPAAAAKIFEELVEPHVKSGALRIERGWQPLNVMVEKGRVMSVEFERTTSGAERLTVQAKMTMDASDWGDVIRLSGAKYGAGPDLRSRFGEPSAPESFDDAVGAQEMNPISWCLVLRETGGKDATIPKPASYDPRSFAALDRIPPWVESDMSTGMYSSSGNSPYTHRRLVDRWHNGFAPGTEATFLNYPTQDYPLCQLPQRLVDALEKDEPGASKKNFVNLTPRQRAIVFADIKEHALGMLYHLQTVVHDRVGDFPQSFRYMALTEEFGTADRLPPKPYVREGLRLEALYMVREQDIRAEGRQPAWAKAMPTDSVFGFQFNIDFHPTRRRFLTEDRNGPWQNVHTPSRGWHTDTDRAVFPLRGLVPVEMKGLIGAGKNIGVSSVVQSALRLHGQMMHAGQAGATLAWMCLRDGVEPREIAGDMSKVRELQLKLVRGCDGPGLLLWPWHDLAPDAAYFEAANMLAVRGIWQPEGTNLFFEPEKPVTRRELARLIVRVCRALPEAKEWPRVNENAKPLYQDVFADDADRRAIEAMIAWGDFQPTAPQFNPDGVANWNTLHAWLTRLGLPVAKGLLEGGRTNQPLLRGEAAQFLWRVLLQRGEWLPEKGTWLKPDGDEDGDRVKNLEDAMPFDADNNRVLDRIEARLSK</sequence>
<evidence type="ECO:0000256" key="2">
    <source>
        <dbReference type="ARBA" id="ARBA00022723"/>
    </source>
</evidence>
<dbReference type="InterPro" id="IPR001119">
    <property type="entry name" value="SLH_dom"/>
</dbReference>
<gene>
    <name evidence="7" type="ORF">DES53_10965</name>
</gene>
<keyword evidence="1" id="KW-0004">4Fe-4S</keyword>
<name>A0A366HEA1_9BACT</name>
<keyword evidence="3" id="KW-0560">Oxidoreductase</keyword>
<dbReference type="PANTHER" id="PTHR43498">
    <property type="entry name" value="FERREDOXIN:COB-COM HETERODISULFIDE REDUCTASE SUBUNIT A"/>
    <property type="match status" value="1"/>
</dbReference>
<dbReference type="SUPFAM" id="SSF51905">
    <property type="entry name" value="FAD/NAD(P)-binding domain"/>
    <property type="match status" value="1"/>
</dbReference>
<evidence type="ECO:0000313" key="8">
    <source>
        <dbReference type="Proteomes" id="UP000253426"/>
    </source>
</evidence>
<accession>A0A366HEA1</accession>
<dbReference type="GO" id="GO:0051539">
    <property type="term" value="F:4 iron, 4 sulfur cluster binding"/>
    <property type="evidence" value="ECO:0007669"/>
    <property type="project" value="UniProtKB-KW"/>
</dbReference>
<organism evidence="7 8">
    <name type="scientific">Roseimicrobium gellanilyticum</name>
    <dbReference type="NCBI Taxonomy" id="748857"/>
    <lineage>
        <taxon>Bacteria</taxon>
        <taxon>Pseudomonadati</taxon>
        <taxon>Verrucomicrobiota</taxon>
        <taxon>Verrucomicrobiia</taxon>
        <taxon>Verrucomicrobiales</taxon>
        <taxon>Verrucomicrobiaceae</taxon>
        <taxon>Roseimicrobium</taxon>
    </lineage>
</organism>
<dbReference type="EMBL" id="QNRR01000009">
    <property type="protein sequence ID" value="RBP39638.1"/>
    <property type="molecule type" value="Genomic_DNA"/>
</dbReference>
<dbReference type="GO" id="GO:0016491">
    <property type="term" value="F:oxidoreductase activity"/>
    <property type="evidence" value="ECO:0007669"/>
    <property type="project" value="UniProtKB-KW"/>
</dbReference>
<evidence type="ECO:0000256" key="5">
    <source>
        <dbReference type="ARBA" id="ARBA00023014"/>
    </source>
</evidence>
<dbReference type="AlphaFoldDB" id="A0A366HEA1"/>
<dbReference type="Proteomes" id="UP000253426">
    <property type="component" value="Unassembled WGS sequence"/>
</dbReference>
<keyword evidence="8" id="KW-1185">Reference proteome</keyword>
<reference evidence="7 8" key="1">
    <citation type="submission" date="2018-06" db="EMBL/GenBank/DDBJ databases">
        <title>Genomic Encyclopedia of Type Strains, Phase IV (KMG-IV): sequencing the most valuable type-strain genomes for metagenomic binning, comparative biology and taxonomic classification.</title>
        <authorList>
            <person name="Goeker M."/>
        </authorList>
    </citation>
    <scope>NUCLEOTIDE SEQUENCE [LARGE SCALE GENOMIC DNA]</scope>
    <source>
        <strain evidence="7 8">DSM 25532</strain>
    </source>
</reference>
<keyword evidence="5" id="KW-0411">Iron-sulfur</keyword>
<evidence type="ECO:0000256" key="3">
    <source>
        <dbReference type="ARBA" id="ARBA00023002"/>
    </source>
</evidence>
<dbReference type="InterPro" id="IPR039650">
    <property type="entry name" value="HdrA-like"/>
</dbReference>
<evidence type="ECO:0000259" key="6">
    <source>
        <dbReference type="PROSITE" id="PS51272"/>
    </source>
</evidence>
<proteinExistence type="predicted"/>